<proteinExistence type="predicted"/>
<keyword evidence="1 4" id="KW-0812">Transmembrane</keyword>
<organism evidence="6 7">
    <name type="scientific">Xanthomonas oryzae pv. oryzicola (strain BLS256)</name>
    <dbReference type="NCBI Taxonomy" id="383407"/>
    <lineage>
        <taxon>Bacteria</taxon>
        <taxon>Pseudomonadati</taxon>
        <taxon>Pseudomonadota</taxon>
        <taxon>Gammaproteobacteria</taxon>
        <taxon>Lysobacterales</taxon>
        <taxon>Lysobacteraceae</taxon>
        <taxon>Xanthomonas</taxon>
    </lineage>
</organism>
<reference evidence="6 7" key="1">
    <citation type="journal article" date="2011" name="J. Bacteriol.">
        <title>Two new complete genome sequences offer insight into host and tissue specificity of plant pathogenic Xanthomonas spp.</title>
        <authorList>
            <person name="Bogdanove A.J."/>
            <person name="Koebnik R."/>
            <person name="Lu H."/>
            <person name="Furutani A."/>
            <person name="Angiuoli S.V."/>
            <person name="Patil P.B."/>
            <person name="Van Sluys M.A."/>
            <person name="Ryan R.P."/>
            <person name="Meyer D.F."/>
            <person name="Han S.W."/>
            <person name="Aparna G."/>
            <person name="Rajaram M."/>
            <person name="Delcher A.L."/>
            <person name="Phillippy A.M."/>
            <person name="Puiu D."/>
            <person name="Schatz M.C."/>
            <person name="Shumway M."/>
            <person name="Sommer D.D."/>
            <person name="Trapnell C."/>
            <person name="Benahmed F."/>
            <person name="Dimitrov G."/>
            <person name="Madupu R."/>
            <person name="Radune D."/>
            <person name="Sullivan S."/>
            <person name="Jha G."/>
            <person name="Ishihara H."/>
            <person name="Lee S.W."/>
            <person name="Pandey A."/>
            <person name="Sharma V."/>
            <person name="Sriariyanun M."/>
            <person name="Szurek B."/>
            <person name="Vera-Cruz C.M."/>
            <person name="Dorman K.S."/>
            <person name="Ronald P.C."/>
            <person name="Verdier V."/>
            <person name="Dow J.M."/>
            <person name="Sonti R.V."/>
            <person name="Tsuge S."/>
            <person name="Brendel V.P."/>
            <person name="Rabinowicz P.D."/>
            <person name="Leach J.E."/>
            <person name="White F.F."/>
            <person name="Salzberg S.L."/>
        </authorList>
    </citation>
    <scope>NUCLEOTIDE SEQUENCE [LARGE SCALE GENOMIC DNA]</scope>
    <source>
        <strain evidence="6 7">BLS256</strain>
    </source>
</reference>
<evidence type="ECO:0000256" key="3">
    <source>
        <dbReference type="ARBA" id="ARBA00023136"/>
    </source>
</evidence>
<feature type="transmembrane region" description="Helical" evidence="4">
    <location>
        <begin position="80"/>
        <end position="100"/>
    </location>
</feature>
<dbReference type="Pfam" id="PF07690">
    <property type="entry name" value="MFS_1"/>
    <property type="match status" value="1"/>
</dbReference>
<keyword evidence="2 4" id="KW-1133">Transmembrane helix</keyword>
<feature type="transmembrane region" description="Helical" evidence="4">
    <location>
        <begin position="196"/>
        <end position="215"/>
    </location>
</feature>
<accession>G7TKB6</accession>
<dbReference type="PROSITE" id="PS50850">
    <property type="entry name" value="MFS"/>
    <property type="match status" value="1"/>
</dbReference>
<keyword evidence="3 4" id="KW-0472">Membrane</keyword>
<sequence>MVVVKTMHWKDAGRLPTLRTFLDQAVAMRTEPSTHPPLPRRLVLLMAAATGLAVASNYYAQPLLETLAQVFGLQVRSAGAVVTAAQLAYVAGLLLLVPLGDRLERRGLILGLFVLSALGLLVSANSHSFAMLLVGTIVTGASSVAAQILVPFAATLAAPDERGRVIGTVMSGLLLGILLARTAAGVLAGVGGWHTVYWIASGALLLTAGLLWRGLPRHPVNA</sequence>
<dbReference type="Gene3D" id="1.20.1250.20">
    <property type="entry name" value="MFS general substrate transporter like domains"/>
    <property type="match status" value="1"/>
</dbReference>
<dbReference type="AlphaFoldDB" id="G7TKB6"/>
<feature type="domain" description="Major facilitator superfamily (MFS) profile" evidence="5">
    <location>
        <begin position="42"/>
        <end position="222"/>
    </location>
</feature>
<dbReference type="InterPro" id="IPR011701">
    <property type="entry name" value="MFS"/>
</dbReference>
<feature type="transmembrane region" description="Helical" evidence="4">
    <location>
        <begin position="107"/>
        <end position="124"/>
    </location>
</feature>
<dbReference type="InterPro" id="IPR020846">
    <property type="entry name" value="MFS_dom"/>
</dbReference>
<name>G7TKB6_XANOB</name>
<dbReference type="PANTHER" id="PTHR42910:SF1">
    <property type="entry name" value="MAJOR FACILITATOR SUPERFAMILY (MFS) PROFILE DOMAIN-CONTAINING PROTEIN"/>
    <property type="match status" value="1"/>
</dbReference>
<feature type="transmembrane region" description="Helical" evidence="4">
    <location>
        <begin position="130"/>
        <end position="153"/>
    </location>
</feature>
<dbReference type="KEGG" id="xor:XOC_4177"/>
<dbReference type="Proteomes" id="UP000008851">
    <property type="component" value="Chromosome"/>
</dbReference>
<gene>
    <name evidence="6" type="ORF">XOC_4177</name>
</gene>
<protein>
    <submittedName>
        <fullName evidence="6">Major facilitator superfamily protein</fullName>
    </submittedName>
</protein>
<dbReference type="SUPFAM" id="SSF103473">
    <property type="entry name" value="MFS general substrate transporter"/>
    <property type="match status" value="1"/>
</dbReference>
<dbReference type="eggNOG" id="COG2814">
    <property type="taxonomic scope" value="Bacteria"/>
</dbReference>
<evidence type="ECO:0000259" key="5">
    <source>
        <dbReference type="PROSITE" id="PS50850"/>
    </source>
</evidence>
<evidence type="ECO:0000256" key="4">
    <source>
        <dbReference type="SAM" id="Phobius"/>
    </source>
</evidence>
<dbReference type="GO" id="GO:0022857">
    <property type="term" value="F:transmembrane transporter activity"/>
    <property type="evidence" value="ECO:0007669"/>
    <property type="project" value="InterPro"/>
</dbReference>
<dbReference type="InterPro" id="IPR036259">
    <property type="entry name" value="MFS_trans_sf"/>
</dbReference>
<evidence type="ECO:0000256" key="1">
    <source>
        <dbReference type="ARBA" id="ARBA00022692"/>
    </source>
</evidence>
<evidence type="ECO:0000313" key="6">
    <source>
        <dbReference type="EMBL" id="AEQ98255.1"/>
    </source>
</evidence>
<feature type="transmembrane region" description="Helical" evidence="4">
    <location>
        <begin position="42"/>
        <end position="60"/>
    </location>
</feature>
<dbReference type="EMBL" id="CP003057">
    <property type="protein sequence ID" value="AEQ98255.1"/>
    <property type="molecule type" value="Genomic_DNA"/>
</dbReference>
<evidence type="ECO:0000256" key="2">
    <source>
        <dbReference type="ARBA" id="ARBA00022989"/>
    </source>
</evidence>
<evidence type="ECO:0000313" key="7">
    <source>
        <dbReference type="Proteomes" id="UP000008851"/>
    </source>
</evidence>
<feature type="transmembrane region" description="Helical" evidence="4">
    <location>
        <begin position="165"/>
        <end position="190"/>
    </location>
</feature>
<dbReference type="PANTHER" id="PTHR42910">
    <property type="entry name" value="TRANSPORTER SCO4007-RELATED"/>
    <property type="match status" value="1"/>
</dbReference>
<dbReference type="HOGENOM" id="CLU_001265_23_2_6"/>